<dbReference type="Proteomes" id="UP000492821">
    <property type="component" value="Unassembled WGS sequence"/>
</dbReference>
<evidence type="ECO:0000256" key="1">
    <source>
        <dbReference type="SAM" id="MobiDB-lite"/>
    </source>
</evidence>
<accession>A0A7E4V4D1</accession>
<keyword evidence="2" id="KW-1185">Reference proteome</keyword>
<dbReference type="Gene3D" id="2.170.270.10">
    <property type="entry name" value="SET domain"/>
    <property type="match status" value="1"/>
</dbReference>
<reference evidence="3" key="2">
    <citation type="submission" date="2020-10" db="UniProtKB">
        <authorList>
            <consortium name="WormBaseParasite"/>
        </authorList>
    </citation>
    <scope>IDENTIFICATION</scope>
</reference>
<dbReference type="InterPro" id="IPR046341">
    <property type="entry name" value="SET_dom_sf"/>
</dbReference>
<proteinExistence type="predicted"/>
<evidence type="ECO:0000313" key="3">
    <source>
        <dbReference type="WBParaSite" id="Pan_g16459.t1"/>
    </source>
</evidence>
<name>A0A7E4V4D1_PANRE</name>
<dbReference type="WBParaSite" id="Pan_g16459.t1">
    <property type="protein sequence ID" value="Pan_g16459.t1"/>
    <property type="gene ID" value="Pan_g16459"/>
</dbReference>
<organism evidence="2 3">
    <name type="scientific">Panagrellus redivivus</name>
    <name type="common">Microworm</name>
    <dbReference type="NCBI Taxonomy" id="6233"/>
    <lineage>
        <taxon>Eukaryota</taxon>
        <taxon>Metazoa</taxon>
        <taxon>Ecdysozoa</taxon>
        <taxon>Nematoda</taxon>
        <taxon>Chromadorea</taxon>
        <taxon>Rhabditida</taxon>
        <taxon>Tylenchina</taxon>
        <taxon>Panagrolaimomorpha</taxon>
        <taxon>Panagrolaimoidea</taxon>
        <taxon>Panagrolaimidae</taxon>
        <taxon>Panagrellus</taxon>
    </lineage>
</organism>
<feature type="region of interest" description="Disordered" evidence="1">
    <location>
        <begin position="132"/>
        <end position="154"/>
    </location>
</feature>
<dbReference type="AlphaFoldDB" id="A0A7E4V4D1"/>
<reference evidence="2" key="1">
    <citation type="journal article" date="2013" name="Genetics">
        <title>The draft genome and transcriptome of Panagrellus redivivus are shaped by the harsh demands of a free-living lifestyle.</title>
        <authorList>
            <person name="Srinivasan J."/>
            <person name="Dillman A.R."/>
            <person name="Macchietto M.G."/>
            <person name="Heikkinen L."/>
            <person name="Lakso M."/>
            <person name="Fracchia K.M."/>
            <person name="Antoshechkin I."/>
            <person name="Mortazavi A."/>
            <person name="Wong G."/>
            <person name="Sternberg P.W."/>
        </authorList>
    </citation>
    <scope>NUCLEOTIDE SEQUENCE [LARGE SCALE GENOMIC DNA]</scope>
    <source>
        <strain evidence="2">MT8872</strain>
    </source>
</reference>
<evidence type="ECO:0000313" key="2">
    <source>
        <dbReference type="Proteomes" id="UP000492821"/>
    </source>
</evidence>
<sequence length="154" mass="17614">MLHEFEYIDDYVYSPSLDSALFDEYEGCQCTITCSVANGCTCLKYNSAYTADGILNDQTSSVLRTAPAHNAVTPLCKVYGQFTETLLAESLLTETVLPKRHFTEKTVYRKTVLPKRHLAEIHLTETDSWPKRIIDRNHNTPKQRFHRNSISPKQ</sequence>
<protein>
    <submittedName>
        <fullName evidence="3">Apple domain-containing protein</fullName>
    </submittedName>
</protein>